<evidence type="ECO:0000313" key="3">
    <source>
        <dbReference type="EMBL" id="VFK65957.1"/>
    </source>
</evidence>
<dbReference type="InterPro" id="IPR002477">
    <property type="entry name" value="Peptidoglycan-bd-like"/>
</dbReference>
<protein>
    <submittedName>
        <fullName evidence="3">Peptidoglycan-binding (PGRP) domain of peptidoglycan hydrolases-containing protein</fullName>
    </submittedName>
</protein>
<dbReference type="InterPro" id="IPR036365">
    <property type="entry name" value="PGBD-like_sf"/>
</dbReference>
<dbReference type="GO" id="GO:0016787">
    <property type="term" value="F:hydrolase activity"/>
    <property type="evidence" value="ECO:0007669"/>
    <property type="project" value="UniProtKB-KW"/>
</dbReference>
<accession>A0A451AIU1</accession>
<dbReference type="Pfam" id="PF01471">
    <property type="entry name" value="PG_binding_1"/>
    <property type="match status" value="2"/>
</dbReference>
<reference evidence="3" key="1">
    <citation type="submission" date="2019-02" db="EMBL/GenBank/DDBJ databases">
        <authorList>
            <person name="Gruber-Vodicka R. H."/>
            <person name="Seah K. B. B."/>
        </authorList>
    </citation>
    <scope>NUCLEOTIDE SEQUENCE</scope>
    <source>
        <strain evidence="4">BECK_BY19</strain>
        <strain evidence="3">BECK_BY8</strain>
    </source>
</reference>
<dbReference type="SUPFAM" id="SSF47090">
    <property type="entry name" value="PGBD-like"/>
    <property type="match status" value="2"/>
</dbReference>
<dbReference type="EMBL" id="CAADGD010000033">
    <property type="protein sequence ID" value="VFK70599.1"/>
    <property type="molecule type" value="Genomic_DNA"/>
</dbReference>
<dbReference type="EMBL" id="CAADFZ010000074">
    <property type="protein sequence ID" value="VFK65957.1"/>
    <property type="molecule type" value="Genomic_DNA"/>
</dbReference>
<keyword evidence="3" id="KW-0378">Hydrolase</keyword>
<evidence type="ECO:0000259" key="2">
    <source>
        <dbReference type="Pfam" id="PF01471"/>
    </source>
</evidence>
<sequence>MSSRFPFGMYAVLILALALSGCWRWNEDGVTQMPKVIDKSIPESGYPRYLSWRNHPIHDDHALLAALMASMGYMDSSNLDLGRVDKRALKAAINRLHRELGMPKSDYLRKSAWLRLATQDPLGERFEKELRVLSRKRDHPAARWAQGILRRIGFFNGSASSRIDKETRTALRAFQRKAGLSETGIIDAPTYLALAKRQEGHASVKHVDKTGFDTTVTSLSRSLSSGAARSIPLSLSDAKPDSHSDKPPASPPASTPASEEGSVESDAEVLKAQNILKRLKYDPGSADGKLGAKTKAALAEFQRNQGLPPTGSLDPRTRSALRATISKPRRIPGRKTPSSKDHKLEFVVPKMPGFSLGEGMRVLVIEHIDCKSKDEAWVLLYGGAIREKAQGTVTIGIDKRLGLWFDRRETGIHSGEWWCEPRRRYCFGEVEFSRWKGRFKSGDKFNAKSDLVIPEKFGPVPLAGREIGKRCISRR</sequence>
<feature type="region of interest" description="Disordered" evidence="1">
    <location>
        <begin position="230"/>
        <end position="266"/>
    </location>
</feature>
<gene>
    <name evidence="3" type="ORF">BECKUNK1418G_GA0071005_10745</name>
    <name evidence="4" type="ORF">BECKUNK1418H_GA0071006_103317</name>
</gene>
<organism evidence="3">
    <name type="scientific">Candidatus Kentrum sp. UNK</name>
    <dbReference type="NCBI Taxonomy" id="2126344"/>
    <lineage>
        <taxon>Bacteria</taxon>
        <taxon>Pseudomonadati</taxon>
        <taxon>Pseudomonadota</taxon>
        <taxon>Gammaproteobacteria</taxon>
        <taxon>Candidatus Kentrum</taxon>
    </lineage>
</organism>
<evidence type="ECO:0000313" key="4">
    <source>
        <dbReference type="EMBL" id="VFK70599.1"/>
    </source>
</evidence>
<proteinExistence type="predicted"/>
<evidence type="ECO:0000256" key="1">
    <source>
        <dbReference type="SAM" id="MobiDB-lite"/>
    </source>
</evidence>
<name>A0A451AIU1_9GAMM</name>
<feature type="domain" description="Peptidoglycan binding-like" evidence="2">
    <location>
        <begin position="139"/>
        <end position="194"/>
    </location>
</feature>
<dbReference type="InterPro" id="IPR036366">
    <property type="entry name" value="PGBDSf"/>
</dbReference>
<dbReference type="AlphaFoldDB" id="A0A451AIU1"/>
<dbReference type="Gene3D" id="1.10.101.10">
    <property type="entry name" value="PGBD-like superfamily/PGBD"/>
    <property type="match status" value="2"/>
</dbReference>
<dbReference type="PROSITE" id="PS51257">
    <property type="entry name" value="PROKAR_LIPOPROTEIN"/>
    <property type="match status" value="1"/>
</dbReference>
<feature type="domain" description="Peptidoglycan binding-like" evidence="2">
    <location>
        <begin position="266"/>
        <end position="321"/>
    </location>
</feature>